<organism evidence="1 2">
    <name type="scientific">Ciona intestinalis</name>
    <name type="common">Transparent sea squirt</name>
    <name type="synonym">Ascidia intestinalis</name>
    <dbReference type="NCBI Taxonomy" id="7719"/>
    <lineage>
        <taxon>Eukaryota</taxon>
        <taxon>Metazoa</taxon>
        <taxon>Chordata</taxon>
        <taxon>Tunicata</taxon>
        <taxon>Ascidiacea</taxon>
        <taxon>Phlebobranchia</taxon>
        <taxon>Cionidae</taxon>
        <taxon>Ciona</taxon>
    </lineage>
</organism>
<dbReference type="Proteomes" id="UP000008144">
    <property type="component" value="Chromosome 2"/>
</dbReference>
<reference evidence="1" key="3">
    <citation type="submission" date="2025-08" db="UniProtKB">
        <authorList>
            <consortium name="Ensembl"/>
        </authorList>
    </citation>
    <scope>IDENTIFICATION</scope>
</reference>
<proteinExistence type="predicted"/>
<dbReference type="HOGENOM" id="CLU_1059725_0_0_1"/>
<evidence type="ECO:0008006" key="3">
    <source>
        <dbReference type="Google" id="ProtNLM"/>
    </source>
</evidence>
<accession>F7AXW2</accession>
<dbReference type="InParanoid" id="F7AXW2"/>
<evidence type="ECO:0000313" key="2">
    <source>
        <dbReference type="Proteomes" id="UP000008144"/>
    </source>
</evidence>
<evidence type="ECO:0000313" key="1">
    <source>
        <dbReference type="Ensembl" id="ENSCINP00000007517.3"/>
    </source>
</evidence>
<dbReference type="AlphaFoldDB" id="F7AXW2"/>
<dbReference type="STRING" id="7719.ENSCINP00000007517"/>
<dbReference type="EMBL" id="EAAA01001505">
    <property type="status" value="NOT_ANNOTATED_CDS"/>
    <property type="molecule type" value="Genomic_DNA"/>
</dbReference>
<keyword evidence="2" id="KW-1185">Reference proteome</keyword>
<reference evidence="1" key="4">
    <citation type="submission" date="2025-09" db="UniProtKB">
        <authorList>
            <consortium name="Ensembl"/>
        </authorList>
    </citation>
    <scope>IDENTIFICATION</scope>
</reference>
<sequence>MINEPEDVSFQKQLDELAIWFENWSHLQRCGVLKRLISISNFPQFQLLWTAVEPILHRDFMYSASERFPSEQFTPISTEISRATRQRLTKNRMIQRFHRTKSAYIRTEEDVMSRNHLLPPIESKPFHLPAVEAGIPSSFIRIPSLHHRRSLTTPDPHVDHDHRKPEANWMTAMHVRRHILENPVVENASTCSSDSSCPNSDQLLEWYASWKGPERATFLRLALMKLDARQLYFLSSFLAVRRHRDMLSLLPPNVAHHILSFLP</sequence>
<reference evidence="1" key="2">
    <citation type="journal article" date="2008" name="Genome Biol.">
        <title>Improved genome assembly and evidence-based global gene model set for the chordate Ciona intestinalis: new insight into intron and operon populations.</title>
        <authorList>
            <person name="Satou Y."/>
            <person name="Mineta K."/>
            <person name="Ogasawara M."/>
            <person name="Sasakura Y."/>
            <person name="Shoguchi E."/>
            <person name="Ueno K."/>
            <person name="Yamada L."/>
            <person name="Matsumoto J."/>
            <person name="Wasserscheid J."/>
            <person name="Dewar K."/>
            <person name="Wiley G.B."/>
            <person name="Macmil S.L."/>
            <person name="Roe B.A."/>
            <person name="Zeller R.W."/>
            <person name="Hastings K.E."/>
            <person name="Lemaire P."/>
            <person name="Lindquist E."/>
            <person name="Endo T."/>
            <person name="Hotta K."/>
            <person name="Inaba K."/>
        </authorList>
    </citation>
    <scope>NUCLEOTIDE SEQUENCE [LARGE SCALE GENOMIC DNA]</scope>
    <source>
        <strain evidence="1">wild type</strain>
    </source>
</reference>
<reference evidence="2" key="1">
    <citation type="journal article" date="2002" name="Science">
        <title>The draft genome of Ciona intestinalis: insights into chordate and vertebrate origins.</title>
        <authorList>
            <person name="Dehal P."/>
            <person name="Satou Y."/>
            <person name="Campbell R.K."/>
            <person name="Chapman J."/>
            <person name="Degnan B."/>
            <person name="De Tomaso A."/>
            <person name="Davidson B."/>
            <person name="Di Gregorio A."/>
            <person name="Gelpke M."/>
            <person name="Goodstein D.M."/>
            <person name="Harafuji N."/>
            <person name="Hastings K.E."/>
            <person name="Ho I."/>
            <person name="Hotta K."/>
            <person name="Huang W."/>
            <person name="Kawashima T."/>
            <person name="Lemaire P."/>
            <person name="Martinez D."/>
            <person name="Meinertzhagen I.A."/>
            <person name="Necula S."/>
            <person name="Nonaka M."/>
            <person name="Putnam N."/>
            <person name="Rash S."/>
            <person name="Saiga H."/>
            <person name="Satake M."/>
            <person name="Terry A."/>
            <person name="Yamada L."/>
            <person name="Wang H.G."/>
            <person name="Awazu S."/>
            <person name="Azumi K."/>
            <person name="Boore J."/>
            <person name="Branno M."/>
            <person name="Chin-Bow S."/>
            <person name="DeSantis R."/>
            <person name="Doyle S."/>
            <person name="Francino P."/>
            <person name="Keys D.N."/>
            <person name="Haga S."/>
            <person name="Hayashi H."/>
            <person name="Hino K."/>
            <person name="Imai K.S."/>
            <person name="Inaba K."/>
            <person name="Kano S."/>
            <person name="Kobayashi K."/>
            <person name="Kobayashi M."/>
            <person name="Lee B.I."/>
            <person name="Makabe K.W."/>
            <person name="Manohar C."/>
            <person name="Matassi G."/>
            <person name="Medina M."/>
            <person name="Mochizuki Y."/>
            <person name="Mount S."/>
            <person name="Morishita T."/>
            <person name="Miura S."/>
            <person name="Nakayama A."/>
            <person name="Nishizaka S."/>
            <person name="Nomoto H."/>
            <person name="Ohta F."/>
            <person name="Oishi K."/>
            <person name="Rigoutsos I."/>
            <person name="Sano M."/>
            <person name="Sasaki A."/>
            <person name="Sasakura Y."/>
            <person name="Shoguchi E."/>
            <person name="Shin-i T."/>
            <person name="Spagnuolo A."/>
            <person name="Stainier D."/>
            <person name="Suzuki M.M."/>
            <person name="Tassy O."/>
            <person name="Takatori N."/>
            <person name="Tokuoka M."/>
            <person name="Yagi K."/>
            <person name="Yoshizaki F."/>
            <person name="Wada S."/>
            <person name="Zhang C."/>
            <person name="Hyatt P.D."/>
            <person name="Larimer F."/>
            <person name="Detter C."/>
            <person name="Doggett N."/>
            <person name="Glavina T."/>
            <person name="Hawkins T."/>
            <person name="Richardson P."/>
            <person name="Lucas S."/>
            <person name="Kohara Y."/>
            <person name="Levine M."/>
            <person name="Satoh N."/>
            <person name="Rokhsar D.S."/>
        </authorList>
    </citation>
    <scope>NUCLEOTIDE SEQUENCE [LARGE SCALE GENOMIC DNA]</scope>
</reference>
<dbReference type="Ensembl" id="ENSCINT00000007517.3">
    <property type="protein sequence ID" value="ENSCINP00000007517.3"/>
    <property type="gene ID" value="ENSCING00000003659.3"/>
</dbReference>
<protein>
    <recommendedName>
        <fullName evidence="3">F-box domain-containing protein</fullName>
    </recommendedName>
</protein>
<name>F7AXW2_CIOIN</name>